<keyword evidence="1" id="KW-1133">Transmembrane helix</keyword>
<keyword evidence="3" id="KW-1185">Reference proteome</keyword>
<evidence type="ECO:0000313" key="2">
    <source>
        <dbReference type="EMBL" id="OQP64009.1"/>
    </source>
</evidence>
<feature type="transmembrane region" description="Helical" evidence="1">
    <location>
        <begin position="252"/>
        <end position="271"/>
    </location>
</feature>
<dbReference type="SUPFAM" id="SSF81442">
    <property type="entry name" value="Cytochrome c oxidase subunit I-like"/>
    <property type="match status" value="1"/>
</dbReference>
<evidence type="ECO:0000256" key="1">
    <source>
        <dbReference type="SAM" id="Phobius"/>
    </source>
</evidence>
<comment type="caution">
    <text evidence="2">The sequence shown here is derived from an EMBL/GenBank/DDBJ whole genome shotgun (WGS) entry which is preliminary data.</text>
</comment>
<feature type="transmembrane region" description="Helical" evidence="1">
    <location>
        <begin position="122"/>
        <end position="141"/>
    </location>
</feature>
<proteinExistence type="predicted"/>
<feature type="transmembrane region" description="Helical" evidence="1">
    <location>
        <begin position="373"/>
        <end position="393"/>
    </location>
</feature>
<feature type="transmembrane region" description="Helical" evidence="1">
    <location>
        <begin position="90"/>
        <end position="110"/>
    </location>
</feature>
<feature type="transmembrane region" description="Helical" evidence="1">
    <location>
        <begin position="148"/>
        <end position="175"/>
    </location>
</feature>
<dbReference type="AlphaFoldDB" id="A0A1V9G061"/>
<gene>
    <name evidence="2" type="ORF">A3860_21555</name>
</gene>
<feature type="transmembrane region" description="Helical" evidence="1">
    <location>
        <begin position="227"/>
        <end position="246"/>
    </location>
</feature>
<dbReference type="OrthoDB" id="5245199at2"/>
<dbReference type="Proteomes" id="UP000192796">
    <property type="component" value="Unassembled WGS sequence"/>
</dbReference>
<dbReference type="InterPro" id="IPR036927">
    <property type="entry name" value="Cyt_c_oxase-like_su1_sf"/>
</dbReference>
<dbReference type="Gene3D" id="1.20.210.10">
    <property type="entry name" value="Cytochrome c oxidase-like, subunit I domain"/>
    <property type="match status" value="1"/>
</dbReference>
<feature type="transmembrane region" description="Helical" evidence="1">
    <location>
        <begin position="195"/>
        <end position="215"/>
    </location>
</feature>
<name>A0A1V9G061_9BACT</name>
<protein>
    <submittedName>
        <fullName evidence="2">Cytochrome C oxidase subunit I</fullName>
    </submittedName>
</protein>
<feature type="transmembrane region" description="Helical" evidence="1">
    <location>
        <begin position="20"/>
        <end position="38"/>
    </location>
</feature>
<reference evidence="2 3" key="1">
    <citation type="submission" date="2016-03" db="EMBL/GenBank/DDBJ databases">
        <title>Niastella vici sp. nov., isolated from farmland soil.</title>
        <authorList>
            <person name="Chen L."/>
            <person name="Wang D."/>
            <person name="Yang S."/>
            <person name="Wang G."/>
        </authorList>
    </citation>
    <scope>NUCLEOTIDE SEQUENCE [LARGE SCALE GENOMIC DNA]</scope>
    <source>
        <strain evidence="2 3">DJ57</strain>
    </source>
</reference>
<feature type="transmembrane region" description="Helical" evidence="1">
    <location>
        <begin position="50"/>
        <end position="70"/>
    </location>
</feature>
<sequence>MLTGNNHNELVKTTTHKVVVPFYIYAALAFLVAAWLLFTSSHTFSQYYFQPQLLAITHTMALGWGTMIILGSSHQLLPILVERELYSNTLAHFTFAFAAVGIPMLVWSFYTFNMLWPAQSGALLINIAVLLYLINVTASILKSQHENIHAVFVLTSGIWLFITTLIGGLLVFNFTYNLLPKDSLHYLSLHAHLGITGWFLLLVIGVGTKLIPLFLISQYSNTSLLKWIFALINAGLLAFVFIFLFIQLPFLFLIPVALITIALVLFGYYCFKAYQLRIRKQPDGQMKVSLLSAAMMAVPLLFLLIIITMLLNSPVNTHVVLTYGFTIFFGWLTAIILGMTFKTLPFIIWNKKYHAKAGLGQTPNPKDLFSDKVFNGMAISYLFGFCCFAGGILTADAMVLKTGAASLLCCAFLYNTNVLKILFHKENLS</sequence>
<accession>A0A1V9G061</accession>
<dbReference type="EMBL" id="LVYD01000043">
    <property type="protein sequence ID" value="OQP64009.1"/>
    <property type="molecule type" value="Genomic_DNA"/>
</dbReference>
<feature type="transmembrane region" description="Helical" evidence="1">
    <location>
        <begin position="323"/>
        <end position="349"/>
    </location>
</feature>
<dbReference type="STRING" id="1703345.A3860_21555"/>
<evidence type="ECO:0000313" key="3">
    <source>
        <dbReference type="Proteomes" id="UP000192796"/>
    </source>
</evidence>
<feature type="transmembrane region" description="Helical" evidence="1">
    <location>
        <begin position="405"/>
        <end position="423"/>
    </location>
</feature>
<feature type="transmembrane region" description="Helical" evidence="1">
    <location>
        <begin position="291"/>
        <end position="311"/>
    </location>
</feature>
<dbReference type="RefSeq" id="WP_081147189.1">
    <property type="nucleotide sequence ID" value="NZ_LVYD01000043.1"/>
</dbReference>
<keyword evidence="1" id="KW-0812">Transmembrane</keyword>
<organism evidence="2 3">
    <name type="scientific">Niastella vici</name>
    <dbReference type="NCBI Taxonomy" id="1703345"/>
    <lineage>
        <taxon>Bacteria</taxon>
        <taxon>Pseudomonadati</taxon>
        <taxon>Bacteroidota</taxon>
        <taxon>Chitinophagia</taxon>
        <taxon>Chitinophagales</taxon>
        <taxon>Chitinophagaceae</taxon>
        <taxon>Niastella</taxon>
    </lineage>
</organism>
<keyword evidence="1" id="KW-0472">Membrane</keyword>